<dbReference type="RefSeq" id="WP_263844910.1">
    <property type="nucleotide sequence ID" value="NZ_JALIEB010000009.1"/>
</dbReference>
<evidence type="ECO:0008006" key="4">
    <source>
        <dbReference type="Google" id="ProtNLM"/>
    </source>
</evidence>
<protein>
    <recommendedName>
        <fullName evidence="4">Lipoprotein</fullName>
    </recommendedName>
</protein>
<evidence type="ECO:0000313" key="2">
    <source>
        <dbReference type="EMBL" id="MCV3272591.1"/>
    </source>
</evidence>
<evidence type="ECO:0000256" key="1">
    <source>
        <dbReference type="SAM" id="SignalP"/>
    </source>
</evidence>
<evidence type="ECO:0000313" key="3">
    <source>
        <dbReference type="Proteomes" id="UP001208690"/>
    </source>
</evidence>
<proteinExistence type="predicted"/>
<feature type="chain" id="PRO_5047411639" description="Lipoprotein" evidence="1">
    <location>
        <begin position="22"/>
        <end position="96"/>
    </location>
</feature>
<comment type="caution">
    <text evidence="2">The sequence shown here is derived from an EMBL/GenBank/DDBJ whole genome shotgun (WGS) entry which is preliminary data.</text>
</comment>
<feature type="signal peptide" evidence="1">
    <location>
        <begin position="1"/>
        <end position="21"/>
    </location>
</feature>
<accession>A0ABT3BG81</accession>
<reference evidence="2 3" key="1">
    <citation type="submission" date="2022-04" db="EMBL/GenBank/DDBJ databases">
        <title>Roseobacter sp. WL0113 is a bacterium isolated from neritic sediment.</title>
        <authorList>
            <person name="Wang L."/>
            <person name="He W."/>
            <person name="Zhang D.-F."/>
        </authorList>
    </citation>
    <scope>NUCLEOTIDE SEQUENCE [LARGE SCALE GENOMIC DNA]</scope>
    <source>
        <strain evidence="2 3">WL0113</strain>
    </source>
</reference>
<name>A0ABT3BG81_9RHOB</name>
<sequence>MTLKTIAPIALLALTACASVATETRTPATLQDGFFAGERYEIRTRLIEGPEGNYEQTSVVYRGLSRTCIPDSPQDCERAARGLIEEYDEFIFRPRR</sequence>
<keyword evidence="1" id="KW-0732">Signal</keyword>
<dbReference type="EMBL" id="JALIEB010000009">
    <property type="protein sequence ID" value="MCV3272591.1"/>
    <property type="molecule type" value="Genomic_DNA"/>
</dbReference>
<organism evidence="2 3">
    <name type="scientific">Roseobacter sinensis</name>
    <dbReference type="NCBI Taxonomy" id="2931391"/>
    <lineage>
        <taxon>Bacteria</taxon>
        <taxon>Pseudomonadati</taxon>
        <taxon>Pseudomonadota</taxon>
        <taxon>Alphaproteobacteria</taxon>
        <taxon>Rhodobacterales</taxon>
        <taxon>Roseobacteraceae</taxon>
        <taxon>Roseobacter</taxon>
    </lineage>
</organism>
<dbReference type="PROSITE" id="PS51257">
    <property type="entry name" value="PROKAR_LIPOPROTEIN"/>
    <property type="match status" value="1"/>
</dbReference>
<dbReference type="Proteomes" id="UP001208690">
    <property type="component" value="Unassembled WGS sequence"/>
</dbReference>
<gene>
    <name evidence="2" type="ORF">MUB52_14225</name>
</gene>
<keyword evidence="3" id="KW-1185">Reference proteome</keyword>